<keyword evidence="2" id="KW-1185">Reference proteome</keyword>
<comment type="caution">
    <text evidence="1">The sequence shown here is derived from an EMBL/GenBank/DDBJ whole genome shotgun (WGS) entry which is preliminary data.</text>
</comment>
<dbReference type="EMBL" id="LMTR01000071">
    <property type="protein sequence ID" value="KWT66865.1"/>
    <property type="molecule type" value="Genomic_DNA"/>
</dbReference>
<reference evidence="1 2" key="1">
    <citation type="submission" date="2015-10" db="EMBL/GenBank/DDBJ databases">
        <title>Transcriptomic analysis of a linuron degrading triple-species bacterial consortium.</title>
        <authorList>
            <person name="Albers P."/>
        </authorList>
    </citation>
    <scope>NUCLEOTIDE SEQUENCE [LARGE SCALE GENOMIC DNA]</scope>
    <source>
        <strain evidence="1 2">WDL6</strain>
    </source>
</reference>
<dbReference type="AlphaFoldDB" id="A0A120CUV8"/>
<evidence type="ECO:0000313" key="2">
    <source>
        <dbReference type="Proteomes" id="UP000059074"/>
    </source>
</evidence>
<dbReference type="Proteomes" id="UP000059074">
    <property type="component" value="Unassembled WGS sequence"/>
</dbReference>
<organism evidence="1 2">
    <name type="scientific">Hyphomicrobium sulfonivorans</name>
    <dbReference type="NCBI Taxonomy" id="121290"/>
    <lineage>
        <taxon>Bacteria</taxon>
        <taxon>Pseudomonadati</taxon>
        <taxon>Pseudomonadota</taxon>
        <taxon>Alphaproteobacteria</taxon>
        <taxon>Hyphomicrobiales</taxon>
        <taxon>Hyphomicrobiaceae</taxon>
        <taxon>Hyphomicrobium</taxon>
    </lineage>
</organism>
<accession>A0A120CUV8</accession>
<gene>
    <name evidence="1" type="ORF">APY04_2272</name>
</gene>
<proteinExistence type="predicted"/>
<sequence>MLALSSRRFQLPGVPVMRAGSHALGGGERVGVGYGTRSRCPAAGRHKARFRLTRDRYGLRRALSL</sequence>
<name>A0A120CUV8_HYPSL</name>
<dbReference type="STRING" id="121290.APY04_2272"/>
<evidence type="ECO:0000313" key="1">
    <source>
        <dbReference type="EMBL" id="KWT66865.1"/>
    </source>
</evidence>
<protein>
    <submittedName>
        <fullName evidence="1">Uncharacterized protein</fullName>
    </submittedName>
</protein>